<protein>
    <submittedName>
        <fullName evidence="8">Uncharacterized protein</fullName>
    </submittedName>
</protein>
<dbReference type="AlphaFoldDB" id="A0A0K0E5V3"/>
<sequence>MKKKNFYYTYIKIIEIVQNTIKIFQRYYYLFINIKIYILMIKQTISIFFLLLPLIVTSFGLEPAEIRTLDNTNVQGKRNTLDDDSVAILPYEMFYEPIVSYDKRSSTPLVRFGKRSSDLKDESLITRELRASMLDSPIVRFGKRSLSGPLVRFGRSPNGPLVRFGRASAGPLVRFGKRSYLNSLTPFDKRLESSPLIRFGRASSDPLVRFGKRSFMEEDEFLPNIKAD</sequence>
<keyword evidence="7" id="KW-0812">Transmembrane</keyword>
<evidence type="ECO:0000256" key="5">
    <source>
        <dbReference type="ARBA" id="ARBA00022815"/>
    </source>
</evidence>
<dbReference type="PANTHER" id="PTHR20986">
    <property type="entry name" value="FMRFAMIDE-RELATED PEPTIDES"/>
    <property type="match status" value="1"/>
</dbReference>
<evidence type="ECO:0000313" key="8">
    <source>
        <dbReference type="WBParaSite" id="SSTP_0000488700.1"/>
    </source>
</evidence>
<keyword evidence="7" id="KW-1133">Transmembrane helix</keyword>
<dbReference type="GO" id="GO:0007218">
    <property type="term" value="P:neuropeptide signaling pathway"/>
    <property type="evidence" value="ECO:0007669"/>
    <property type="project" value="UniProtKB-KW"/>
</dbReference>
<evidence type="ECO:0000256" key="6">
    <source>
        <dbReference type="ARBA" id="ARBA00023320"/>
    </source>
</evidence>
<evidence type="ECO:0000256" key="1">
    <source>
        <dbReference type="ARBA" id="ARBA00004613"/>
    </source>
</evidence>
<dbReference type="GO" id="GO:0005576">
    <property type="term" value="C:extracellular region"/>
    <property type="evidence" value="ECO:0007669"/>
    <property type="project" value="UniProtKB-SubCell"/>
</dbReference>
<keyword evidence="5" id="KW-0027">Amidation</keyword>
<keyword evidence="7" id="KW-0472">Membrane</keyword>
<dbReference type="STRING" id="6248.A0A0K0E5V3"/>
<accession>A0A0K0E5V3</accession>
<comment type="subcellular location">
    <subcellularLocation>
        <location evidence="1">Secreted</location>
    </subcellularLocation>
</comment>
<evidence type="ECO:0000256" key="3">
    <source>
        <dbReference type="ARBA" id="ARBA00022525"/>
    </source>
</evidence>
<proteinExistence type="inferred from homology"/>
<dbReference type="PANTHER" id="PTHR20986:SF15">
    <property type="entry name" value="FMRFAMIDE-LIKE NEUROPEPTIDES 13"/>
    <property type="match status" value="1"/>
</dbReference>
<evidence type="ECO:0000256" key="7">
    <source>
        <dbReference type="SAM" id="Phobius"/>
    </source>
</evidence>
<keyword evidence="4" id="KW-0165">Cleavage on pair of basic residues</keyword>
<evidence type="ECO:0000256" key="2">
    <source>
        <dbReference type="ARBA" id="ARBA00006356"/>
    </source>
</evidence>
<dbReference type="WBParaSite" id="SSTP_0000488700.1">
    <property type="protein sequence ID" value="SSTP_0000488700.1"/>
    <property type="gene ID" value="SSTP_0000488700"/>
</dbReference>
<keyword evidence="3" id="KW-0964">Secreted</keyword>
<organism evidence="8">
    <name type="scientific">Strongyloides stercoralis</name>
    <name type="common">Threadworm</name>
    <dbReference type="NCBI Taxonomy" id="6248"/>
    <lineage>
        <taxon>Eukaryota</taxon>
        <taxon>Metazoa</taxon>
        <taxon>Ecdysozoa</taxon>
        <taxon>Nematoda</taxon>
        <taxon>Chromadorea</taxon>
        <taxon>Rhabditida</taxon>
        <taxon>Tylenchina</taxon>
        <taxon>Panagrolaimomorpha</taxon>
        <taxon>Strongyloidoidea</taxon>
        <taxon>Strongyloididae</taxon>
        <taxon>Strongyloides</taxon>
    </lineage>
</organism>
<reference evidence="8" key="1">
    <citation type="submission" date="2015-08" db="UniProtKB">
        <authorList>
            <consortium name="WormBaseParasite"/>
        </authorList>
    </citation>
    <scope>IDENTIFICATION</scope>
</reference>
<feature type="transmembrane region" description="Helical" evidence="7">
    <location>
        <begin position="36"/>
        <end position="61"/>
    </location>
</feature>
<comment type="similarity">
    <text evidence="2">Belongs to the FARP (FMRFamide related peptide) family.</text>
</comment>
<name>A0A0K0E5V3_STRER</name>
<dbReference type="InterPro" id="IPR051041">
    <property type="entry name" value="FMRFamide-related_np"/>
</dbReference>
<dbReference type="InterPro" id="IPR002544">
    <property type="entry name" value="FMRFamid-related_peptide-like"/>
</dbReference>
<dbReference type="Pfam" id="PF01581">
    <property type="entry name" value="FARP"/>
    <property type="match status" value="4"/>
</dbReference>
<evidence type="ECO:0000256" key="4">
    <source>
        <dbReference type="ARBA" id="ARBA00022685"/>
    </source>
</evidence>
<keyword evidence="6" id="KW-0527">Neuropeptide</keyword>